<evidence type="ECO:0000313" key="2">
    <source>
        <dbReference type="Proteomes" id="UP000030487"/>
    </source>
</evidence>
<name>A0ABR4XT75_9BACI</name>
<protein>
    <recommendedName>
        <fullName evidence="3">SRPBCC family protein</fullName>
    </recommendedName>
</protein>
<dbReference type="InterPro" id="IPR023393">
    <property type="entry name" value="START-like_dom_sf"/>
</dbReference>
<dbReference type="Proteomes" id="UP000030487">
    <property type="component" value="Unassembled WGS sequence"/>
</dbReference>
<keyword evidence="2" id="KW-1185">Reference proteome</keyword>
<dbReference type="SUPFAM" id="SSF55961">
    <property type="entry name" value="Bet v1-like"/>
    <property type="match status" value="1"/>
</dbReference>
<comment type="caution">
    <text evidence="1">The sequence shown here is derived from an EMBL/GenBank/DDBJ whole genome shotgun (WGS) entry which is preliminary data.</text>
</comment>
<reference evidence="1 2" key="1">
    <citation type="submission" date="2014-02" db="EMBL/GenBank/DDBJ databases">
        <title>Draft genome sequence of Lysinibacillus boronitolerans NBRC 103108.</title>
        <authorList>
            <person name="Zhang F."/>
            <person name="Wang G."/>
            <person name="Zhang L."/>
        </authorList>
    </citation>
    <scope>NUCLEOTIDE SEQUENCE [LARGE SCALE GENOMIC DNA]</scope>
    <source>
        <strain evidence="1 2">NBRC 103108</strain>
    </source>
</reference>
<dbReference type="CDD" id="cd07812">
    <property type="entry name" value="SRPBCC"/>
    <property type="match status" value="1"/>
</dbReference>
<proteinExistence type="predicted"/>
<dbReference type="EMBL" id="JPVR01000081">
    <property type="protein sequence ID" value="KGR80734.1"/>
    <property type="molecule type" value="Genomic_DNA"/>
</dbReference>
<evidence type="ECO:0008006" key="3">
    <source>
        <dbReference type="Google" id="ProtNLM"/>
    </source>
</evidence>
<dbReference type="RefSeq" id="WP_036080787.1">
    <property type="nucleotide sequence ID" value="NZ_AVCW01000001.1"/>
</dbReference>
<evidence type="ECO:0000313" key="1">
    <source>
        <dbReference type="EMBL" id="KGR80734.1"/>
    </source>
</evidence>
<gene>
    <name evidence="1" type="ORF">CD31_21695</name>
</gene>
<sequence length="149" mass="17166">MKTWTKTINISAPIENVWKLLDGSLADMQKIMPQVIENKPVKVTEEGVGSIYRQKYKEGKRIEAYDVETLEYSNTPDKKILKVGFVLAHMFAITAYYELNKINETETSFTYSVTNNALKWFVKLFLLFASDKVVVEFLERVKTVAEAQD</sequence>
<organism evidence="1 2">
    <name type="scientific">Lysinibacillus boronitolerans JCM 21713 = 10a = NBRC 103108</name>
    <dbReference type="NCBI Taxonomy" id="1294264"/>
    <lineage>
        <taxon>Bacteria</taxon>
        <taxon>Bacillati</taxon>
        <taxon>Bacillota</taxon>
        <taxon>Bacilli</taxon>
        <taxon>Bacillales</taxon>
        <taxon>Bacillaceae</taxon>
        <taxon>Lysinibacillus</taxon>
    </lineage>
</organism>
<dbReference type="Gene3D" id="3.30.530.20">
    <property type="match status" value="1"/>
</dbReference>
<accession>A0ABR4XT75</accession>